<proteinExistence type="predicted"/>
<dbReference type="OrthoDB" id="10020990at2759"/>
<dbReference type="PANTHER" id="PTHR23080">
    <property type="entry name" value="THAP DOMAIN PROTEIN"/>
    <property type="match status" value="1"/>
</dbReference>
<organism evidence="9 10">
    <name type="scientific">Acanthaster planci</name>
    <name type="common">Crown-of-thorns starfish</name>
    <dbReference type="NCBI Taxonomy" id="133434"/>
    <lineage>
        <taxon>Eukaryota</taxon>
        <taxon>Metazoa</taxon>
        <taxon>Echinodermata</taxon>
        <taxon>Eleutherozoa</taxon>
        <taxon>Asterozoa</taxon>
        <taxon>Asteroidea</taxon>
        <taxon>Valvatacea</taxon>
        <taxon>Valvatida</taxon>
        <taxon>Acanthasteridae</taxon>
        <taxon>Acanthaster</taxon>
    </lineage>
</organism>
<gene>
    <name evidence="10 11 12 13" type="primary">LOC110986724</name>
</gene>
<accession>A0A8B7ZMH8</accession>
<keyword evidence="9" id="KW-1185">Reference proteome</keyword>
<dbReference type="Pfam" id="PF05485">
    <property type="entry name" value="THAP"/>
    <property type="match status" value="1"/>
</dbReference>
<sequence length="554" mass="61695">MKKTKEGSGKHCVVTGCTNNSRKLRKWRLSACEIHPPFIHDECPCLLPYQMHRFPFGASSLSAVKLEQWLKNINRKDFKPTLHSRVCSMHFPDGRPTAQNPYPVLHMKHDVHVTPSAKVSAATDTKSLSSVYATGTTVNFAHSQVAAALAPTVELAQRAVTVILKQTASKTERSLPENRDKSKHTPSSYSYDGACTSLAKSQGLQAVHCDHNYVDHRTMEEKLNDADQRIRHLEGVLEVQQMTRFGTERITSDPQLLKFYTGFPDCETFMAAFKTLEPTADMVMRWRQAGVSDGCQGGRQPDVFKNESLPLLDQFFLFLCRVKVGLFEQDLAVRFNISLSTVSRIAVAWAHFLYFALRSLPIWPTQRAVRLHMPMCIRMTYPNTRVILECAEVKVQGLPCPMGAPLEPSPNDKDLTTAKGLVGITPCGAVSFVSDLYTGSTSDKAITKMSGILENLEGGDQVLMATSFPIDDVLQNIGCSLVVPPFHRKQYHLDSLKVSPAVQMARLQTHLAQAIQRVKEFHILDSVIPSSLAGSANQLWTVCCLLTNFKRPLL</sequence>
<evidence type="ECO:0000256" key="7">
    <source>
        <dbReference type="SAM" id="MobiDB-lite"/>
    </source>
</evidence>
<dbReference type="InterPro" id="IPR006612">
    <property type="entry name" value="THAP_Znf"/>
</dbReference>
<dbReference type="Pfam" id="PF13613">
    <property type="entry name" value="HTH_Tnp_4"/>
    <property type="match status" value="1"/>
</dbReference>
<evidence type="ECO:0000256" key="6">
    <source>
        <dbReference type="PROSITE-ProRule" id="PRU00309"/>
    </source>
</evidence>
<reference evidence="10 11" key="1">
    <citation type="submission" date="2025-04" db="UniProtKB">
        <authorList>
            <consortium name="RefSeq"/>
        </authorList>
    </citation>
    <scope>IDENTIFICATION</scope>
</reference>
<keyword evidence="3 6" id="KW-0863">Zinc-finger</keyword>
<dbReference type="SMART" id="SM00980">
    <property type="entry name" value="THAP"/>
    <property type="match status" value="1"/>
</dbReference>
<dbReference type="InterPro" id="IPR027805">
    <property type="entry name" value="Transposase_HTH_dom"/>
</dbReference>
<dbReference type="RefSeq" id="XP_022104556.1">
    <property type="nucleotide sequence ID" value="XM_022248864.1"/>
</dbReference>
<feature type="compositionally biased region" description="Basic and acidic residues" evidence="7">
    <location>
        <begin position="170"/>
        <end position="180"/>
    </location>
</feature>
<evidence type="ECO:0000313" key="13">
    <source>
        <dbReference type="RefSeq" id="XP_022104559.1"/>
    </source>
</evidence>
<evidence type="ECO:0000313" key="11">
    <source>
        <dbReference type="RefSeq" id="XP_022104557.1"/>
    </source>
</evidence>
<keyword evidence="5 6" id="KW-0238">DNA-binding</keyword>
<feature type="domain" description="THAP-type" evidence="8">
    <location>
        <begin position="1"/>
        <end position="106"/>
    </location>
</feature>
<comment type="cofactor">
    <cofactor evidence="1">
        <name>a divalent metal cation</name>
        <dbReference type="ChEBI" id="CHEBI:60240"/>
    </cofactor>
</comment>
<feature type="region of interest" description="Disordered" evidence="7">
    <location>
        <begin position="169"/>
        <end position="188"/>
    </location>
</feature>
<dbReference type="AlphaFoldDB" id="A0A8B7ZMH8"/>
<evidence type="ECO:0000256" key="3">
    <source>
        <dbReference type="ARBA" id="ARBA00022771"/>
    </source>
</evidence>
<dbReference type="GO" id="GO:0008270">
    <property type="term" value="F:zinc ion binding"/>
    <property type="evidence" value="ECO:0007669"/>
    <property type="project" value="UniProtKB-KW"/>
</dbReference>
<evidence type="ECO:0000259" key="8">
    <source>
        <dbReference type="PROSITE" id="PS50950"/>
    </source>
</evidence>
<evidence type="ECO:0000313" key="9">
    <source>
        <dbReference type="Proteomes" id="UP000694845"/>
    </source>
</evidence>
<dbReference type="Pfam" id="PF13359">
    <property type="entry name" value="DDE_Tnp_4"/>
    <property type="match status" value="1"/>
</dbReference>
<dbReference type="KEGG" id="aplc:110986724"/>
<dbReference type="RefSeq" id="XP_022104559.1">
    <property type="nucleotide sequence ID" value="XM_022248867.1"/>
</dbReference>
<dbReference type="InterPro" id="IPR027806">
    <property type="entry name" value="HARBI1_dom"/>
</dbReference>
<dbReference type="RefSeq" id="XP_022104558.1">
    <property type="nucleotide sequence ID" value="XM_022248866.1"/>
</dbReference>
<dbReference type="GO" id="GO:0003677">
    <property type="term" value="F:DNA binding"/>
    <property type="evidence" value="ECO:0007669"/>
    <property type="project" value="UniProtKB-UniRule"/>
</dbReference>
<evidence type="ECO:0000256" key="2">
    <source>
        <dbReference type="ARBA" id="ARBA00022723"/>
    </source>
</evidence>
<evidence type="ECO:0000256" key="4">
    <source>
        <dbReference type="ARBA" id="ARBA00022833"/>
    </source>
</evidence>
<name>A0A8B7ZMH8_ACAPL</name>
<keyword evidence="2" id="KW-0479">Metal-binding</keyword>
<dbReference type="RefSeq" id="XP_022104557.1">
    <property type="nucleotide sequence ID" value="XM_022248865.1"/>
</dbReference>
<evidence type="ECO:0000313" key="10">
    <source>
        <dbReference type="RefSeq" id="XP_022104556.1"/>
    </source>
</evidence>
<protein>
    <submittedName>
        <fullName evidence="10 11">Uncharacterized protein LOC110986724 isoform X1</fullName>
    </submittedName>
</protein>
<evidence type="ECO:0000256" key="5">
    <source>
        <dbReference type="ARBA" id="ARBA00023125"/>
    </source>
</evidence>
<dbReference type="GeneID" id="110986724"/>
<dbReference type="PANTHER" id="PTHR23080:SF133">
    <property type="entry name" value="SI:CH211-262I1.5-RELATED"/>
    <property type="match status" value="1"/>
</dbReference>
<evidence type="ECO:0000313" key="12">
    <source>
        <dbReference type="RefSeq" id="XP_022104558.1"/>
    </source>
</evidence>
<dbReference type="Proteomes" id="UP000694845">
    <property type="component" value="Unplaced"/>
</dbReference>
<keyword evidence="4" id="KW-0862">Zinc</keyword>
<dbReference type="SUPFAM" id="SSF57716">
    <property type="entry name" value="Glucocorticoid receptor-like (DNA-binding domain)"/>
    <property type="match status" value="1"/>
</dbReference>
<dbReference type="PROSITE" id="PS50950">
    <property type="entry name" value="ZF_THAP"/>
    <property type="match status" value="1"/>
</dbReference>
<evidence type="ECO:0000256" key="1">
    <source>
        <dbReference type="ARBA" id="ARBA00001968"/>
    </source>
</evidence>